<dbReference type="PANTHER" id="PTHR11461:SF209">
    <property type="entry name" value="SERPIN-Z8-RELATED"/>
    <property type="match status" value="1"/>
</dbReference>
<proteinExistence type="inferred from homology"/>
<evidence type="ECO:0000313" key="7">
    <source>
        <dbReference type="EnsemblPlants" id="LPERR11G06430.1"/>
    </source>
</evidence>
<evidence type="ECO:0000256" key="2">
    <source>
        <dbReference type="ARBA" id="ARBA00022690"/>
    </source>
</evidence>
<evidence type="ECO:0000256" key="4">
    <source>
        <dbReference type="ARBA" id="ARBA00049586"/>
    </source>
</evidence>
<dbReference type="Gene3D" id="3.30.497.10">
    <property type="entry name" value="Antithrombin, subunit I, domain 2"/>
    <property type="match status" value="1"/>
</dbReference>
<evidence type="ECO:0000313" key="8">
    <source>
        <dbReference type="Proteomes" id="UP000032180"/>
    </source>
</evidence>
<evidence type="ECO:0000256" key="1">
    <source>
        <dbReference type="ARBA" id="ARBA00009500"/>
    </source>
</evidence>
<dbReference type="Pfam" id="PF00079">
    <property type="entry name" value="Serpin"/>
    <property type="match status" value="1"/>
</dbReference>
<evidence type="ECO:0000259" key="6">
    <source>
        <dbReference type="SMART" id="SM00093"/>
    </source>
</evidence>
<sequence>MDDDETARRVAGGLTALAVRLGERLASASPDRNLVFSPLSVHAALSLLAAGAAGATLDELLAVLGAASRDDLAAFVGRMAHTALADRGPESRGPRVAFACGVWCDAARPFKPAYRAAVAGEYNAVATAVDFKNKAEEERKQINEWGWQATGKLINAVLPPGSVGDKTAVVVGNAIYFKSKWERPFNENHTQTKPFYGHDGVTVADVTYMSSRSWQHIAVHDGFKALKLKYRASKSHDNKRKRVHDGGDYTRYALVILLPDERDGLRGLVEKMASRTGFLDEHTPAWEVPVGEFFLPKFNMSCSGSVVGVLRQMGLRLPFSPELADLSDTVEDDGSGLPIFVSDVLHKVVIEVNEEGTEAAAATVTRMLPAGVPPPPVDFVADHPFAYFIVEEMSRVVVFAGHVVDPSVE</sequence>
<dbReference type="STRING" id="77586.A0A0D9XQG4"/>
<dbReference type="Proteomes" id="UP000032180">
    <property type="component" value="Chromosome 11"/>
</dbReference>
<comment type="function">
    <text evidence="4">Probable serine protease inhibitor.</text>
</comment>
<accession>A0A0D9XQG4</accession>
<dbReference type="HOGENOM" id="CLU_023330_4_1_1"/>
<protein>
    <recommendedName>
        <fullName evidence="6">Serpin domain-containing protein</fullName>
    </recommendedName>
</protein>
<dbReference type="CDD" id="cd02043">
    <property type="entry name" value="serpinP_plants"/>
    <property type="match status" value="1"/>
</dbReference>
<feature type="domain" description="Serpin" evidence="6">
    <location>
        <begin position="19"/>
        <end position="406"/>
    </location>
</feature>
<keyword evidence="8" id="KW-1185">Reference proteome</keyword>
<dbReference type="GO" id="GO:0004867">
    <property type="term" value="F:serine-type endopeptidase inhibitor activity"/>
    <property type="evidence" value="ECO:0007669"/>
    <property type="project" value="UniProtKB-KW"/>
</dbReference>
<dbReference type="SMART" id="SM00093">
    <property type="entry name" value="SERPIN"/>
    <property type="match status" value="1"/>
</dbReference>
<dbReference type="Gene3D" id="2.30.39.10">
    <property type="entry name" value="Alpha-1-antitrypsin, domain 1"/>
    <property type="match status" value="1"/>
</dbReference>
<dbReference type="InterPro" id="IPR042178">
    <property type="entry name" value="Serpin_sf_1"/>
</dbReference>
<dbReference type="InterPro" id="IPR042185">
    <property type="entry name" value="Serpin_sf_2"/>
</dbReference>
<evidence type="ECO:0000256" key="5">
    <source>
        <dbReference type="RuleBase" id="RU000411"/>
    </source>
</evidence>
<name>A0A0D9XQG4_9ORYZ</name>
<organism evidence="7 8">
    <name type="scientific">Leersia perrieri</name>
    <dbReference type="NCBI Taxonomy" id="77586"/>
    <lineage>
        <taxon>Eukaryota</taxon>
        <taxon>Viridiplantae</taxon>
        <taxon>Streptophyta</taxon>
        <taxon>Embryophyta</taxon>
        <taxon>Tracheophyta</taxon>
        <taxon>Spermatophyta</taxon>
        <taxon>Magnoliopsida</taxon>
        <taxon>Liliopsida</taxon>
        <taxon>Poales</taxon>
        <taxon>Poaceae</taxon>
        <taxon>BOP clade</taxon>
        <taxon>Oryzoideae</taxon>
        <taxon>Oryzeae</taxon>
        <taxon>Oryzinae</taxon>
        <taxon>Leersia</taxon>
    </lineage>
</organism>
<dbReference type="InterPro" id="IPR023796">
    <property type="entry name" value="Serpin_dom"/>
</dbReference>
<comment type="similarity">
    <text evidence="1 5">Belongs to the serpin family.</text>
</comment>
<keyword evidence="3" id="KW-0722">Serine protease inhibitor</keyword>
<reference evidence="7 8" key="1">
    <citation type="submission" date="2012-08" db="EMBL/GenBank/DDBJ databases">
        <title>Oryza genome evolution.</title>
        <authorList>
            <person name="Wing R.A."/>
        </authorList>
    </citation>
    <scope>NUCLEOTIDE SEQUENCE</scope>
</reference>
<dbReference type="eggNOG" id="KOG2392">
    <property type="taxonomic scope" value="Eukaryota"/>
</dbReference>
<evidence type="ECO:0000256" key="3">
    <source>
        <dbReference type="ARBA" id="ARBA00022900"/>
    </source>
</evidence>
<dbReference type="PANTHER" id="PTHR11461">
    <property type="entry name" value="SERINE PROTEASE INHIBITOR, SERPIN"/>
    <property type="match status" value="1"/>
</dbReference>
<keyword evidence="2" id="KW-0646">Protease inhibitor</keyword>
<dbReference type="SUPFAM" id="SSF56574">
    <property type="entry name" value="Serpins"/>
    <property type="match status" value="1"/>
</dbReference>
<dbReference type="Gramene" id="LPERR11G06430.1">
    <property type="protein sequence ID" value="LPERR11G06430.1"/>
    <property type="gene ID" value="LPERR11G06430"/>
</dbReference>
<reference evidence="7" key="3">
    <citation type="submission" date="2015-04" db="UniProtKB">
        <authorList>
            <consortium name="EnsemblPlants"/>
        </authorList>
    </citation>
    <scope>IDENTIFICATION</scope>
</reference>
<dbReference type="InterPro" id="IPR000215">
    <property type="entry name" value="Serpin_fam"/>
</dbReference>
<dbReference type="EnsemblPlants" id="LPERR11G06430.1">
    <property type="protein sequence ID" value="LPERR11G06430.1"/>
    <property type="gene ID" value="LPERR11G06430"/>
</dbReference>
<dbReference type="AlphaFoldDB" id="A0A0D9XQG4"/>
<reference evidence="8" key="2">
    <citation type="submission" date="2013-12" db="EMBL/GenBank/DDBJ databases">
        <authorList>
            <person name="Yu Y."/>
            <person name="Lee S."/>
            <person name="de Baynast K."/>
            <person name="Wissotski M."/>
            <person name="Liu L."/>
            <person name="Talag J."/>
            <person name="Goicoechea J."/>
            <person name="Angelova A."/>
            <person name="Jetty R."/>
            <person name="Kudrna D."/>
            <person name="Golser W."/>
            <person name="Rivera L."/>
            <person name="Zhang J."/>
            <person name="Wing R."/>
        </authorList>
    </citation>
    <scope>NUCLEOTIDE SEQUENCE</scope>
</reference>
<dbReference type="InterPro" id="IPR036186">
    <property type="entry name" value="Serpin_sf"/>
</dbReference>
<dbReference type="GO" id="GO:0005615">
    <property type="term" value="C:extracellular space"/>
    <property type="evidence" value="ECO:0007669"/>
    <property type="project" value="InterPro"/>
</dbReference>